<keyword evidence="4" id="KW-1185">Reference proteome</keyword>
<evidence type="ECO:0000256" key="2">
    <source>
        <dbReference type="SAM" id="SignalP"/>
    </source>
</evidence>
<feature type="compositionally biased region" description="Polar residues" evidence="1">
    <location>
        <begin position="23"/>
        <end position="43"/>
    </location>
</feature>
<dbReference type="VEuPathDB" id="FungiDB:VP01_1493g6"/>
<comment type="caution">
    <text evidence="3">The sequence shown here is derived from an EMBL/GenBank/DDBJ whole genome shotgun (WGS) entry which is preliminary data.</text>
</comment>
<dbReference type="EMBL" id="LAVV01005486">
    <property type="protein sequence ID" value="KNZ60842.1"/>
    <property type="molecule type" value="Genomic_DNA"/>
</dbReference>
<name>A0A0L6VJX8_9BASI</name>
<dbReference type="OrthoDB" id="2497557at2759"/>
<feature type="chain" id="PRO_5005568122" evidence="2">
    <location>
        <begin position="19"/>
        <end position="200"/>
    </location>
</feature>
<feature type="region of interest" description="Disordered" evidence="1">
    <location>
        <begin position="23"/>
        <end position="48"/>
    </location>
</feature>
<feature type="signal peptide" evidence="2">
    <location>
        <begin position="1"/>
        <end position="18"/>
    </location>
</feature>
<organism evidence="3 4">
    <name type="scientific">Puccinia sorghi</name>
    <dbReference type="NCBI Taxonomy" id="27349"/>
    <lineage>
        <taxon>Eukaryota</taxon>
        <taxon>Fungi</taxon>
        <taxon>Dikarya</taxon>
        <taxon>Basidiomycota</taxon>
        <taxon>Pucciniomycotina</taxon>
        <taxon>Pucciniomycetes</taxon>
        <taxon>Pucciniales</taxon>
        <taxon>Pucciniaceae</taxon>
        <taxon>Puccinia</taxon>
    </lineage>
</organism>
<dbReference type="Proteomes" id="UP000037035">
    <property type="component" value="Unassembled WGS sequence"/>
</dbReference>
<dbReference type="AlphaFoldDB" id="A0A0L6VJX8"/>
<accession>A0A0L6VJX8</accession>
<evidence type="ECO:0000313" key="3">
    <source>
        <dbReference type="EMBL" id="KNZ60842.1"/>
    </source>
</evidence>
<gene>
    <name evidence="3" type="ORF">VP01_1493g6</name>
</gene>
<sequence length="200" mass="22257">MLFKFLLAPIALAASVVCSPPGYSNQSPSSKPDYNQPDYNQPGYNRPGYNRPDYYNGVDFHTCIDKVRQVREPIASSCERQAVQDATSKLGGLYEPIRTLSTKFHIAVESDTKIAFKSTQSLVTLFNGFQSIVDTIGQYPRVVSSSQQTISEFDFQFESILNDFSNAGVNVHQVFSRTTKVIDMLLVVAASQGKKVSLYF</sequence>
<evidence type="ECO:0000313" key="4">
    <source>
        <dbReference type="Proteomes" id="UP000037035"/>
    </source>
</evidence>
<proteinExistence type="predicted"/>
<reference evidence="3 4" key="1">
    <citation type="submission" date="2015-08" db="EMBL/GenBank/DDBJ databases">
        <title>Next Generation Sequencing and Analysis of the Genome of Puccinia sorghi L Schw, the Causal Agent of Maize Common Rust.</title>
        <authorList>
            <person name="Rochi L."/>
            <person name="Burguener G."/>
            <person name="Darino M."/>
            <person name="Turjanski A."/>
            <person name="Kreff E."/>
            <person name="Dieguez M.J."/>
            <person name="Sacco F."/>
        </authorList>
    </citation>
    <scope>NUCLEOTIDE SEQUENCE [LARGE SCALE GENOMIC DNA]</scope>
    <source>
        <strain evidence="3 4">RO10H11247</strain>
    </source>
</reference>
<protein>
    <submittedName>
        <fullName evidence="3">Uncharacterized protein</fullName>
    </submittedName>
</protein>
<evidence type="ECO:0000256" key="1">
    <source>
        <dbReference type="SAM" id="MobiDB-lite"/>
    </source>
</evidence>
<keyword evidence="2" id="KW-0732">Signal</keyword>